<keyword evidence="2" id="KW-0694">RNA-binding</keyword>
<dbReference type="GO" id="GO:0000049">
    <property type="term" value="F:tRNA binding"/>
    <property type="evidence" value="ECO:0007669"/>
    <property type="project" value="UniProtKB-KW"/>
</dbReference>
<name>A0A381YVP9_9ZZZZ</name>
<evidence type="ECO:0000259" key="3">
    <source>
        <dbReference type="PROSITE" id="PS50886"/>
    </source>
</evidence>
<evidence type="ECO:0000313" key="4">
    <source>
        <dbReference type="EMBL" id="SVA81034.1"/>
    </source>
</evidence>
<dbReference type="PROSITE" id="PS50886">
    <property type="entry name" value="TRBD"/>
    <property type="match status" value="1"/>
</dbReference>
<keyword evidence="1" id="KW-0820">tRNA-binding</keyword>
<dbReference type="SUPFAM" id="SSF50249">
    <property type="entry name" value="Nucleic acid-binding proteins"/>
    <property type="match status" value="1"/>
</dbReference>
<evidence type="ECO:0000256" key="1">
    <source>
        <dbReference type="ARBA" id="ARBA00022555"/>
    </source>
</evidence>
<dbReference type="AlphaFoldDB" id="A0A381YVP9"/>
<reference evidence="4" key="1">
    <citation type="submission" date="2018-05" db="EMBL/GenBank/DDBJ databases">
        <authorList>
            <person name="Lanie J.A."/>
            <person name="Ng W.-L."/>
            <person name="Kazmierczak K.M."/>
            <person name="Andrzejewski T.M."/>
            <person name="Davidsen T.M."/>
            <person name="Wayne K.J."/>
            <person name="Tettelin H."/>
            <person name="Glass J.I."/>
            <person name="Rusch D."/>
            <person name="Podicherti R."/>
            <person name="Tsui H.-C.T."/>
            <person name="Winkler M.E."/>
        </authorList>
    </citation>
    <scope>NUCLEOTIDE SEQUENCE</scope>
</reference>
<feature type="domain" description="TRNA-binding" evidence="3">
    <location>
        <begin position="15"/>
        <end position="75"/>
    </location>
</feature>
<dbReference type="Pfam" id="PF01588">
    <property type="entry name" value="tRNA_bind"/>
    <property type="match status" value="1"/>
</dbReference>
<evidence type="ECO:0000256" key="2">
    <source>
        <dbReference type="ARBA" id="ARBA00022884"/>
    </source>
</evidence>
<protein>
    <recommendedName>
        <fullName evidence="3">tRNA-binding domain-containing protein</fullName>
    </recommendedName>
</protein>
<proteinExistence type="predicted"/>
<accession>A0A381YVP9</accession>
<dbReference type="EMBL" id="UINC01019169">
    <property type="protein sequence ID" value="SVA81034.1"/>
    <property type="molecule type" value="Genomic_DNA"/>
</dbReference>
<dbReference type="InterPro" id="IPR002547">
    <property type="entry name" value="tRNA-bd_dom"/>
</dbReference>
<gene>
    <name evidence="4" type="ORF">METZ01_LOCUS133888</name>
</gene>
<organism evidence="4">
    <name type="scientific">marine metagenome</name>
    <dbReference type="NCBI Taxonomy" id="408172"/>
    <lineage>
        <taxon>unclassified sequences</taxon>
        <taxon>metagenomes</taxon>
        <taxon>ecological metagenomes</taxon>
    </lineage>
</organism>
<dbReference type="InterPro" id="IPR012340">
    <property type="entry name" value="NA-bd_OB-fold"/>
</dbReference>
<sequence length="75" mass="8004">MLSSIGLEAEFLNSFDGLDGVVIGKVKSIEKHPNADRLSVCTVYDGEEDYQVVCGAKNVAKDQTIAYAKVGSVLP</sequence>
<dbReference type="Gene3D" id="2.40.50.140">
    <property type="entry name" value="Nucleic acid-binding proteins"/>
    <property type="match status" value="1"/>
</dbReference>
<feature type="non-terminal residue" evidence="4">
    <location>
        <position position="75"/>
    </location>
</feature>